<organism evidence="1">
    <name type="scientific">Populus trichocarpa</name>
    <name type="common">Western balsam poplar</name>
    <name type="synonym">Populus balsamifera subsp. trichocarpa</name>
    <dbReference type="NCBI Taxonomy" id="3694"/>
    <lineage>
        <taxon>Eukaryota</taxon>
        <taxon>Viridiplantae</taxon>
        <taxon>Streptophyta</taxon>
        <taxon>Embryophyta</taxon>
        <taxon>Tracheophyta</taxon>
        <taxon>Spermatophyta</taxon>
        <taxon>Magnoliopsida</taxon>
        <taxon>eudicotyledons</taxon>
        <taxon>Gunneridae</taxon>
        <taxon>Pentapetalae</taxon>
        <taxon>rosids</taxon>
        <taxon>fabids</taxon>
        <taxon>Malpighiales</taxon>
        <taxon>Salicaceae</taxon>
        <taxon>Saliceae</taxon>
        <taxon>Populus</taxon>
    </lineage>
</organism>
<dbReference type="PANTHER" id="PTHR31170">
    <property type="entry name" value="BNAC04G53230D PROTEIN"/>
    <property type="match status" value="1"/>
</dbReference>
<dbReference type="Pfam" id="PF03140">
    <property type="entry name" value="DUF247"/>
    <property type="match status" value="1"/>
</dbReference>
<reference evidence="1" key="2">
    <citation type="submission" date="2017-07" db="EMBL/GenBank/DDBJ databases">
        <title>WGS assembly of Populus trichocarpa.</title>
        <authorList>
            <person name="Tuskan G."/>
            <person name="Difazio S."/>
            <person name="Jansson S."/>
            <person name="Bohlmann J."/>
            <person name="Grigoriev I."/>
            <person name="Hellsten U."/>
            <person name="Putnam N."/>
            <person name="Ralph S."/>
            <person name="Rombauts S."/>
            <person name="Salamov A."/>
            <person name="Schein J."/>
            <person name="Sterck L."/>
            <person name="Aerts A."/>
            <person name="Bhalerao R."/>
            <person name="Bhalerao R."/>
            <person name="Blaudez D."/>
            <person name="Boerjan W."/>
            <person name="Brun A."/>
            <person name="Brunner A."/>
            <person name="Busov V."/>
            <person name="Campbell M."/>
            <person name="Carlson J."/>
            <person name="Chalot M."/>
            <person name="Chapman J."/>
            <person name="Chen G."/>
            <person name="Cooper D."/>
            <person name="Coutinho P."/>
            <person name="Couturier J."/>
            <person name="Covert S."/>
            <person name="Cronk Q."/>
            <person name="Cunningham R."/>
            <person name="Davis J."/>
            <person name="Degroeve S."/>
            <person name="Dejardin A."/>
            <person name="Depamphilis C."/>
            <person name="Detter J."/>
            <person name="Dirks B."/>
            <person name="Dubchak I."/>
            <person name="Duplessis S."/>
            <person name="Ehlting J."/>
            <person name="Ellis B."/>
            <person name="Gendler K."/>
            <person name="Goodstein D."/>
            <person name="Gribskov M."/>
            <person name="Grimwood J."/>
            <person name="Groover A."/>
            <person name="Gunter L."/>
            <person name="Hamberger B."/>
            <person name="Heinze B."/>
            <person name="Helariutta Y."/>
            <person name="Henrissat B."/>
            <person name="Holligan D."/>
            <person name="Holt R."/>
            <person name="Huang W."/>
            <person name="Islam-Faridi N."/>
            <person name="Jones S."/>
            <person name="Jones-Rhoades M."/>
            <person name="Jorgensen R."/>
            <person name="Joshi C."/>
            <person name="Kangasjarvi J."/>
            <person name="Karlsson J."/>
            <person name="Kelleher C."/>
            <person name="Kirkpatrick R."/>
            <person name="Kirst M."/>
            <person name="Kohler A."/>
            <person name="Kalluri U."/>
            <person name="Larimer F."/>
            <person name="Leebens-Mack J."/>
            <person name="Leple J."/>
            <person name="Locascio P."/>
            <person name="Lou Y."/>
            <person name="Lucas S."/>
            <person name="Martin F."/>
            <person name="Montanini B."/>
            <person name="Napoli C."/>
            <person name="Nelson D."/>
            <person name="Nelson C."/>
            <person name="Nieminen K."/>
            <person name="Nilsson O."/>
            <person name="Pereda V."/>
            <person name="Peter G."/>
            <person name="Philippe R."/>
            <person name="Pilate G."/>
            <person name="Poliakov A."/>
            <person name="Razumovskaya J."/>
            <person name="Richardson P."/>
            <person name="Rinaldi C."/>
            <person name="Ritland K."/>
            <person name="Rouze P."/>
            <person name="Ryaboy D."/>
            <person name="Schmutz J."/>
            <person name="Schrader J."/>
            <person name="Segerman B."/>
            <person name="Shin H."/>
            <person name="Siddiqui A."/>
            <person name="Sterky F."/>
            <person name="Terry A."/>
            <person name="Tsai C."/>
            <person name="Uberbacher E."/>
            <person name="Unneberg P."/>
            <person name="Vahala J."/>
            <person name="Wall K."/>
            <person name="Wessler S."/>
            <person name="Yang G."/>
            <person name="Yin T."/>
            <person name="Douglas C."/>
            <person name="Marra M."/>
            <person name="Sandberg G."/>
            <person name="Van De Peer Y."/>
            <person name="Rokhsar D."/>
        </authorList>
    </citation>
    <scope>NUCLEOTIDE SEQUENCE</scope>
    <source>
        <strain evidence="1">Nisqually-1</strain>
    </source>
</reference>
<evidence type="ECO:0000313" key="1">
    <source>
        <dbReference type="EMBL" id="PNS22268.1"/>
    </source>
</evidence>
<dbReference type="eggNOG" id="ENOG502RY48">
    <property type="taxonomic scope" value="Eukaryota"/>
</dbReference>
<dbReference type="PANTHER" id="PTHR31170:SF17">
    <property type="match status" value="1"/>
</dbReference>
<proteinExistence type="predicted"/>
<dbReference type="InParanoid" id="U7DYW8"/>
<gene>
    <name evidence="1" type="ORF">POPTR_T158600</name>
</gene>
<accession>U7DYW8</accession>
<protein>
    <submittedName>
        <fullName evidence="1">Uncharacterized protein</fullName>
    </submittedName>
</protein>
<name>U7DYW8_POPTR</name>
<dbReference type="EMBL" id="KZ623616">
    <property type="protein sequence ID" value="PNS22268.1"/>
    <property type="molecule type" value="Genomic_DNA"/>
</dbReference>
<dbReference type="AlphaFoldDB" id="U7DYW8"/>
<dbReference type="STRING" id="3694.U7DYW8"/>
<dbReference type="InterPro" id="IPR004158">
    <property type="entry name" value="DUF247_pln"/>
</dbReference>
<dbReference type="HOGENOM" id="CLU_020188_0_4_1"/>
<reference evidence="1" key="1">
    <citation type="journal article" date="2006" name="Science">
        <title>The genome of black cottonwood, Populus trichocarpa (Torr. &amp; Gray).</title>
        <authorList>
            <person name="Tuskan G.A."/>
            <person name="Difazio S."/>
            <person name="Jansson S."/>
            <person name="Bohlmann J."/>
            <person name="Grigoriev I."/>
            <person name="Hellsten U."/>
            <person name="Putnam N."/>
            <person name="Ralph S."/>
            <person name="Rombauts S."/>
            <person name="Salamov A."/>
            <person name="Schein J."/>
            <person name="Sterck L."/>
            <person name="Aerts A."/>
            <person name="Bhalerao R.R."/>
            <person name="Bhalerao R.P."/>
            <person name="Blaudez D."/>
            <person name="Boerjan W."/>
            <person name="Brun A."/>
            <person name="Brunner A."/>
            <person name="Busov V."/>
            <person name="Campbell M."/>
            <person name="Carlson J."/>
            <person name="Chalot M."/>
            <person name="Chapman J."/>
            <person name="Chen G.L."/>
            <person name="Cooper D."/>
            <person name="Coutinho P.M."/>
            <person name="Couturier J."/>
            <person name="Covert S."/>
            <person name="Cronk Q."/>
            <person name="Cunningham R."/>
            <person name="Davis J."/>
            <person name="Degroeve S."/>
            <person name="Dejardin A."/>
            <person name="Depamphilis C."/>
            <person name="Detter J."/>
            <person name="Dirks B."/>
            <person name="Dubchak I."/>
            <person name="Duplessis S."/>
            <person name="Ehlting J."/>
            <person name="Ellis B."/>
            <person name="Gendler K."/>
            <person name="Goodstein D."/>
            <person name="Gribskov M."/>
            <person name="Grimwood J."/>
            <person name="Groover A."/>
            <person name="Gunter L."/>
            <person name="Hamberger B."/>
            <person name="Heinze B."/>
            <person name="Helariutta Y."/>
            <person name="Henrissat B."/>
            <person name="Holligan D."/>
            <person name="Holt R."/>
            <person name="Huang W."/>
            <person name="Islam-Faridi N."/>
            <person name="Jones S."/>
            <person name="Jones-Rhoades M."/>
            <person name="Jorgensen R."/>
            <person name="Joshi C."/>
            <person name="Kangasjarvi J."/>
            <person name="Karlsson J."/>
            <person name="Kelleher C."/>
            <person name="Kirkpatrick R."/>
            <person name="Kirst M."/>
            <person name="Kohler A."/>
            <person name="Kalluri U."/>
            <person name="Larimer F."/>
            <person name="Leebens-Mack J."/>
            <person name="Leple J.C."/>
            <person name="Locascio P."/>
            <person name="Lou Y."/>
            <person name="Lucas S."/>
            <person name="Martin F."/>
            <person name="Montanini B."/>
            <person name="Napoli C."/>
            <person name="Nelson D.R."/>
            <person name="Nelson C."/>
            <person name="Nieminen K."/>
            <person name="Nilsson O."/>
            <person name="Pereda V."/>
            <person name="Peter G."/>
            <person name="Philippe R."/>
            <person name="Pilate G."/>
            <person name="Poliakov A."/>
            <person name="Razumovskaya J."/>
            <person name="Richardson P."/>
            <person name="Rinaldi C."/>
            <person name="Ritland K."/>
            <person name="Rouze P."/>
            <person name="Ryaboy D."/>
            <person name="Schmutz J."/>
            <person name="Schrader J."/>
            <person name="Segerman B."/>
            <person name="Shin H."/>
            <person name="Siddiqui A."/>
            <person name="Sterky F."/>
            <person name="Terry A."/>
            <person name="Tsai C.J."/>
            <person name="Uberbacher E."/>
            <person name="Unneberg P."/>
            <person name="Vahala J."/>
            <person name="Wall K."/>
            <person name="Wessler S."/>
            <person name="Yang G."/>
            <person name="Yin T."/>
            <person name="Douglas C."/>
            <person name="Marra M."/>
            <person name="Sandberg G."/>
            <person name="Van de Peer Y."/>
            <person name="Rokhsar D."/>
        </authorList>
    </citation>
    <scope>NUCLEOTIDE SEQUENCE [LARGE SCALE GENOMIC DNA]</scope>
    <source>
        <strain evidence="1">Nisqually-1</strain>
    </source>
</reference>
<sequence length="262" mass="29960">MCLLENQIPFFILDDLLKLSKISDGDSMIKLTGDFLSRTFGHSWVPEDILEQISSSQVEHFVDFLTKCQQPANRKQRPRQILTAPSAMEVHQSGVKFKLGSREKIFDMNFDFNKGILEIPQLFLDDETEKLFRNLHAFEQFQYCGGYVSGCITTLKDLVRSTNDVEILAKKGIIYNCLGDDNAVISFLHDLDRGSLVSIDDLYYTDVVENLVKYCTKRRHKWIADLKQNYFHNPWVSISVVAAGAHPILTVIQTVCSVFQVK</sequence>